<evidence type="ECO:0000259" key="1">
    <source>
        <dbReference type="SMART" id="SM00256"/>
    </source>
</evidence>
<dbReference type="SMART" id="SM00256">
    <property type="entry name" value="FBOX"/>
    <property type="match status" value="2"/>
</dbReference>
<dbReference type="KEGG" id="crb:17883337"/>
<dbReference type="NCBIfam" id="TIGR01640">
    <property type="entry name" value="F_box_assoc_1"/>
    <property type="match status" value="1"/>
</dbReference>
<sequence>MQEKNPVPADIVFEILSWLPAKSIGRFVCVSKLWASIIHGEDFVRWFSLRSHPKKQQPLCFFFAFTDRIKVFCQENCKAELETVQKKTPLPERMILLDILTRLPLKTIGRFIYVSRSWATTFHSVQLVKQYPFRYASNDRRITGYQENWHFFSKPTPPGPHVAEEEKKPPPEFLSSTVCHSKEVRYREPSYVHGLISFYNGQEQFVSNPTTGQSITLPTLNSTDCIVRSFLGYDPIDARYKILCLTNVTRFCEHQVLTLGGAQSWRTIQCSTPHRPLGTDSVCIDGVLYYTASGSFTITEPLLIRFDLRSETLEIASTLPEGIGSDKLHETTLINYHGKVALVTQVHQRYTFTFTFTLWVLEDAKKQDWSKQLLSVSLNGTDRQRHSGLKMLGVSETGEFVYAPIEIKELNVYFVDHESNRIRTVELQGNTEHKFRDFDKVFTFLHHVESLMFI</sequence>
<dbReference type="Pfam" id="PF00646">
    <property type="entry name" value="F-box"/>
    <property type="match status" value="2"/>
</dbReference>
<dbReference type="PANTHER" id="PTHR31111:SF132">
    <property type="entry name" value="F-BOX ASSOCIATED UBIQUITINATION EFFECTOR FAMILY PROTEIN-RELATED"/>
    <property type="match status" value="1"/>
</dbReference>
<protein>
    <recommendedName>
        <fullName evidence="1">F-box domain-containing protein</fullName>
    </recommendedName>
</protein>
<dbReference type="SUPFAM" id="SSF81383">
    <property type="entry name" value="F-box domain"/>
    <property type="match status" value="2"/>
</dbReference>
<dbReference type="InterPro" id="IPR001810">
    <property type="entry name" value="F-box_dom"/>
</dbReference>
<feature type="domain" description="F-box" evidence="1">
    <location>
        <begin position="7"/>
        <end position="47"/>
    </location>
</feature>
<dbReference type="PANTHER" id="PTHR31111">
    <property type="entry name" value="BNAA05G37150D PROTEIN-RELATED"/>
    <property type="match status" value="1"/>
</dbReference>
<dbReference type="Gene3D" id="1.20.1280.50">
    <property type="match status" value="1"/>
</dbReference>
<dbReference type="InterPro" id="IPR036047">
    <property type="entry name" value="F-box-like_dom_sf"/>
</dbReference>
<dbReference type="OrthoDB" id="1029044at2759"/>
<dbReference type="EMBL" id="KB870810">
    <property type="protein sequence ID" value="EOA22573.1"/>
    <property type="molecule type" value="Genomic_DNA"/>
</dbReference>
<evidence type="ECO:0000313" key="2">
    <source>
        <dbReference type="EMBL" id="EOA22573.1"/>
    </source>
</evidence>
<dbReference type="Pfam" id="PF08268">
    <property type="entry name" value="FBA_3"/>
    <property type="match status" value="1"/>
</dbReference>
<dbReference type="eggNOG" id="ENOG502SXXQ">
    <property type="taxonomic scope" value="Eukaryota"/>
</dbReference>
<dbReference type="AlphaFoldDB" id="R0HFP1"/>
<gene>
    <name evidence="2" type="ORF">CARUB_v10003233mg</name>
</gene>
<proteinExistence type="predicted"/>
<organism evidence="2 3">
    <name type="scientific">Capsella rubella</name>
    <dbReference type="NCBI Taxonomy" id="81985"/>
    <lineage>
        <taxon>Eukaryota</taxon>
        <taxon>Viridiplantae</taxon>
        <taxon>Streptophyta</taxon>
        <taxon>Embryophyta</taxon>
        <taxon>Tracheophyta</taxon>
        <taxon>Spermatophyta</taxon>
        <taxon>Magnoliopsida</taxon>
        <taxon>eudicotyledons</taxon>
        <taxon>Gunneridae</taxon>
        <taxon>Pentapetalae</taxon>
        <taxon>rosids</taxon>
        <taxon>malvids</taxon>
        <taxon>Brassicales</taxon>
        <taxon>Brassicaceae</taxon>
        <taxon>Camelineae</taxon>
        <taxon>Capsella</taxon>
    </lineage>
</organism>
<dbReference type="Proteomes" id="UP000029121">
    <property type="component" value="Unassembled WGS sequence"/>
</dbReference>
<feature type="domain" description="F-box" evidence="1">
    <location>
        <begin position="90"/>
        <end position="131"/>
    </location>
</feature>
<accession>R0HFP1</accession>
<keyword evidence="3" id="KW-1185">Reference proteome</keyword>
<dbReference type="InterPro" id="IPR013187">
    <property type="entry name" value="F-box-assoc_dom_typ3"/>
</dbReference>
<name>R0HFP1_9BRAS</name>
<reference evidence="3" key="1">
    <citation type="journal article" date="2013" name="Nat. Genet.">
        <title>The Capsella rubella genome and the genomic consequences of rapid mating system evolution.</title>
        <authorList>
            <person name="Slotte T."/>
            <person name="Hazzouri K.M."/>
            <person name="Agren J.A."/>
            <person name="Koenig D."/>
            <person name="Maumus F."/>
            <person name="Guo Y.L."/>
            <person name="Steige K."/>
            <person name="Platts A.E."/>
            <person name="Escobar J.S."/>
            <person name="Newman L.K."/>
            <person name="Wang W."/>
            <person name="Mandakova T."/>
            <person name="Vello E."/>
            <person name="Smith L.M."/>
            <person name="Henz S.R."/>
            <person name="Steffen J."/>
            <person name="Takuno S."/>
            <person name="Brandvain Y."/>
            <person name="Coop G."/>
            <person name="Andolfatto P."/>
            <person name="Hu T.T."/>
            <person name="Blanchette M."/>
            <person name="Clark R.M."/>
            <person name="Quesneville H."/>
            <person name="Nordborg M."/>
            <person name="Gaut B.S."/>
            <person name="Lysak M.A."/>
            <person name="Jenkins J."/>
            <person name="Grimwood J."/>
            <person name="Chapman J."/>
            <person name="Prochnik S."/>
            <person name="Shu S."/>
            <person name="Rokhsar D."/>
            <person name="Schmutz J."/>
            <person name="Weigel D."/>
            <person name="Wright S.I."/>
        </authorList>
    </citation>
    <scope>NUCLEOTIDE SEQUENCE [LARGE SCALE GENOMIC DNA]</scope>
    <source>
        <strain evidence="3">cv. Monte Gargano</strain>
    </source>
</reference>
<evidence type="ECO:0000313" key="3">
    <source>
        <dbReference type="Proteomes" id="UP000029121"/>
    </source>
</evidence>
<dbReference type="InterPro" id="IPR017451">
    <property type="entry name" value="F-box-assoc_interact_dom"/>
</dbReference>